<accession>A0ABU0F9R7</accession>
<evidence type="ECO:0000259" key="1">
    <source>
        <dbReference type="Pfam" id="PF00557"/>
    </source>
</evidence>
<comment type="caution">
    <text evidence="3">The sequence shown here is derived from an EMBL/GenBank/DDBJ whole genome shotgun (WGS) entry which is preliminary data.</text>
</comment>
<sequence length="413" mass="43567">MSFVDRERASRLMAEAGLDALVIAEPEGFAYITGVSQGVPALFRRAGAGFAVLPADPQQPIGAVIGDLYEEAARRLVPEVRVHPLWMENADLTGMPEAGPVEARIASAWRKAGRPPGFARPATFDLHLALQALADLLASLGLAGGRLGLDLDYVAASDAAVIGDALDGAGIANGSPVLDRIRMVKTPGELSRLTLGVELAEAGLRAMAASVEAGHTAADLHGFFLAGVEAEAAQRNIKAPPSWAYIAVGPDPWNPKGRVEREAVIKADVGCVVDGYSSDTSRNYVFGAPTSDQAQLHRSIEAAFTAGREWIRPGVPLSEVHRAATAALEEAGLTGFSRGHFGHGLGHSLFSEQWPFIAATSTTPIEPGMVLAFEIPIYVTGVGGFNLEDQFLVTPDGHRSMNTLPHHLITVGR</sequence>
<reference evidence="3 4" key="1">
    <citation type="submission" date="2023-07" db="EMBL/GenBank/DDBJ databases">
        <title>Genomic Encyclopedia of Type Strains, Phase IV (KMG-IV): sequencing the most valuable type-strain genomes for metagenomic binning, comparative biology and taxonomic classification.</title>
        <authorList>
            <person name="Goeker M."/>
        </authorList>
    </citation>
    <scope>NUCLEOTIDE SEQUENCE [LARGE SCALE GENOMIC DNA]</scope>
    <source>
        <strain evidence="3 4">DSM 5896</strain>
    </source>
</reference>
<dbReference type="EMBL" id="JAUSVK010000001">
    <property type="protein sequence ID" value="MDQ0391361.1"/>
    <property type="molecule type" value="Genomic_DNA"/>
</dbReference>
<dbReference type="SUPFAM" id="SSF55920">
    <property type="entry name" value="Creatinase/aminopeptidase"/>
    <property type="match status" value="1"/>
</dbReference>
<dbReference type="InterPro" id="IPR000994">
    <property type="entry name" value="Pept_M24"/>
</dbReference>
<dbReference type="InterPro" id="IPR029149">
    <property type="entry name" value="Creatin/AminoP/Spt16_N"/>
</dbReference>
<organism evidence="3 4">
    <name type="scientific">Labrys monachus</name>
    <dbReference type="NCBI Taxonomy" id="217067"/>
    <lineage>
        <taxon>Bacteria</taxon>
        <taxon>Pseudomonadati</taxon>
        <taxon>Pseudomonadota</taxon>
        <taxon>Alphaproteobacteria</taxon>
        <taxon>Hyphomicrobiales</taxon>
        <taxon>Xanthobacteraceae</taxon>
        <taxon>Labrys</taxon>
    </lineage>
</organism>
<dbReference type="PANTHER" id="PTHR46112">
    <property type="entry name" value="AMINOPEPTIDASE"/>
    <property type="match status" value="1"/>
</dbReference>
<protein>
    <submittedName>
        <fullName evidence="3">Xaa-Pro aminopeptidase</fullName>
    </submittedName>
</protein>
<evidence type="ECO:0000313" key="4">
    <source>
        <dbReference type="Proteomes" id="UP001237448"/>
    </source>
</evidence>
<evidence type="ECO:0000313" key="3">
    <source>
        <dbReference type="EMBL" id="MDQ0391361.1"/>
    </source>
</evidence>
<keyword evidence="3" id="KW-0378">Hydrolase</keyword>
<dbReference type="PRINTS" id="PR00599">
    <property type="entry name" value="MAPEPTIDASE"/>
</dbReference>
<dbReference type="Proteomes" id="UP001237448">
    <property type="component" value="Unassembled WGS sequence"/>
</dbReference>
<keyword evidence="3" id="KW-0031">Aminopeptidase</keyword>
<proteinExistence type="predicted"/>
<feature type="domain" description="Creatinase N-terminal" evidence="2">
    <location>
        <begin position="7"/>
        <end position="184"/>
    </location>
</feature>
<dbReference type="InterPro" id="IPR050659">
    <property type="entry name" value="Peptidase_M24B"/>
</dbReference>
<dbReference type="PANTHER" id="PTHR46112:SF2">
    <property type="entry name" value="XAA-PRO AMINOPEPTIDASE P-RELATED"/>
    <property type="match status" value="1"/>
</dbReference>
<dbReference type="InterPro" id="IPR001714">
    <property type="entry name" value="Pept_M24_MAP"/>
</dbReference>
<dbReference type="Gene3D" id="3.40.350.10">
    <property type="entry name" value="Creatinase/prolidase N-terminal domain"/>
    <property type="match status" value="1"/>
</dbReference>
<dbReference type="Pfam" id="PF00557">
    <property type="entry name" value="Peptidase_M24"/>
    <property type="match status" value="1"/>
</dbReference>
<feature type="domain" description="Peptidase M24" evidence="1">
    <location>
        <begin position="198"/>
        <end position="394"/>
    </location>
</feature>
<dbReference type="InterPro" id="IPR036005">
    <property type="entry name" value="Creatinase/aminopeptidase-like"/>
</dbReference>
<gene>
    <name evidence="3" type="ORF">J3R73_001153</name>
</gene>
<dbReference type="GO" id="GO:0004177">
    <property type="term" value="F:aminopeptidase activity"/>
    <property type="evidence" value="ECO:0007669"/>
    <property type="project" value="UniProtKB-KW"/>
</dbReference>
<dbReference type="Gene3D" id="3.90.230.10">
    <property type="entry name" value="Creatinase/methionine aminopeptidase superfamily"/>
    <property type="match status" value="1"/>
</dbReference>
<dbReference type="SUPFAM" id="SSF53092">
    <property type="entry name" value="Creatinase/prolidase N-terminal domain"/>
    <property type="match status" value="1"/>
</dbReference>
<evidence type="ECO:0000259" key="2">
    <source>
        <dbReference type="Pfam" id="PF01321"/>
    </source>
</evidence>
<keyword evidence="3" id="KW-0645">Protease</keyword>
<dbReference type="InterPro" id="IPR000587">
    <property type="entry name" value="Creatinase_N"/>
</dbReference>
<name>A0ABU0F9R7_9HYPH</name>
<dbReference type="RefSeq" id="WP_307423552.1">
    <property type="nucleotide sequence ID" value="NZ_JAUSVK010000001.1"/>
</dbReference>
<dbReference type="CDD" id="cd01066">
    <property type="entry name" value="APP_MetAP"/>
    <property type="match status" value="1"/>
</dbReference>
<keyword evidence="4" id="KW-1185">Reference proteome</keyword>
<dbReference type="Pfam" id="PF01321">
    <property type="entry name" value="Creatinase_N"/>
    <property type="match status" value="1"/>
</dbReference>